<evidence type="ECO:0000256" key="1">
    <source>
        <dbReference type="ARBA" id="ARBA00004167"/>
    </source>
</evidence>
<dbReference type="InterPro" id="IPR004951">
    <property type="entry name" value="DUF268_CAE_spp"/>
</dbReference>
<protein>
    <recommendedName>
        <fullName evidence="8">L-Fucosyltransferase</fullName>
    </recommendedName>
</protein>
<accession>A0AAE9F2T5</accession>
<evidence type="ECO:0000256" key="5">
    <source>
        <dbReference type="ARBA" id="ARBA00023136"/>
    </source>
</evidence>
<keyword evidence="4" id="KW-0808">Transferase</keyword>
<keyword evidence="3" id="KW-0328">Glycosyltransferase</keyword>
<comment type="similarity">
    <text evidence="2">Belongs to the glycosyltransferase 92 family.</text>
</comment>
<dbReference type="PANTHER" id="PTHR22898">
    <property type="entry name" value="UNCHARACTERIZED GLYCOSOL TRANSFERASE-RELATED"/>
    <property type="match status" value="1"/>
</dbReference>
<dbReference type="InterPro" id="IPR052501">
    <property type="entry name" value="Alpha-1-2_FucT"/>
</dbReference>
<name>A0AAE9F2T5_CAEBR</name>
<dbReference type="Pfam" id="PF03269">
    <property type="entry name" value="DUF268"/>
    <property type="match status" value="1"/>
</dbReference>
<dbReference type="GO" id="GO:0016020">
    <property type="term" value="C:membrane"/>
    <property type="evidence" value="ECO:0007669"/>
    <property type="project" value="UniProtKB-SubCell"/>
</dbReference>
<evidence type="ECO:0008006" key="8">
    <source>
        <dbReference type="Google" id="ProtNLM"/>
    </source>
</evidence>
<evidence type="ECO:0000256" key="4">
    <source>
        <dbReference type="ARBA" id="ARBA00022679"/>
    </source>
</evidence>
<gene>
    <name evidence="6" type="ORF">L5515_006946</name>
</gene>
<reference evidence="6 7" key="1">
    <citation type="submission" date="2022-04" db="EMBL/GenBank/DDBJ databases">
        <title>Chromosome-level reference genomes for two strains of Caenorhabditis briggsae: an improved platform for comparative genomics.</title>
        <authorList>
            <person name="Stevens L."/>
            <person name="Andersen E."/>
        </authorList>
    </citation>
    <scope>NUCLEOTIDE SEQUENCE [LARGE SCALE GENOMIC DNA]</scope>
    <source>
        <strain evidence="6">VX34</strain>
        <tissue evidence="6">Whole-organism</tissue>
    </source>
</reference>
<evidence type="ECO:0000313" key="7">
    <source>
        <dbReference type="Proteomes" id="UP000829354"/>
    </source>
</evidence>
<dbReference type="AlphaFoldDB" id="A0AAE9F2T5"/>
<dbReference type="Pfam" id="PF01697">
    <property type="entry name" value="Glyco_transf_92"/>
    <property type="match status" value="1"/>
</dbReference>
<proteinExistence type="inferred from homology"/>
<keyword evidence="7" id="KW-1185">Reference proteome</keyword>
<dbReference type="CDD" id="cd11301">
    <property type="entry name" value="Fut1_Fut2_like"/>
    <property type="match status" value="1"/>
</dbReference>
<dbReference type="Proteomes" id="UP000829354">
    <property type="component" value="Chromosome V"/>
</dbReference>
<dbReference type="EMBL" id="CP092624">
    <property type="protein sequence ID" value="UMM33482.1"/>
    <property type="molecule type" value="Genomic_DNA"/>
</dbReference>
<evidence type="ECO:0000313" key="6">
    <source>
        <dbReference type="EMBL" id="UMM33482.1"/>
    </source>
</evidence>
<dbReference type="InterPro" id="IPR002516">
    <property type="entry name" value="Glyco_trans_11"/>
</dbReference>
<keyword evidence="5" id="KW-0472">Membrane</keyword>
<comment type="subcellular location">
    <subcellularLocation>
        <location evidence="1">Membrane</location>
        <topology evidence="1">Single-pass membrane protein</topology>
    </subcellularLocation>
</comment>
<organism evidence="6 7">
    <name type="scientific">Caenorhabditis briggsae</name>
    <dbReference type="NCBI Taxonomy" id="6238"/>
    <lineage>
        <taxon>Eukaryota</taxon>
        <taxon>Metazoa</taxon>
        <taxon>Ecdysozoa</taxon>
        <taxon>Nematoda</taxon>
        <taxon>Chromadorea</taxon>
        <taxon>Rhabditida</taxon>
        <taxon>Rhabditina</taxon>
        <taxon>Rhabditomorpha</taxon>
        <taxon>Rhabditoidea</taxon>
        <taxon>Rhabditidae</taxon>
        <taxon>Peloderinae</taxon>
        <taxon>Caenorhabditis</taxon>
    </lineage>
</organism>
<dbReference type="PANTHER" id="PTHR22898:SF14">
    <property type="entry name" value="L-FUCOSYLTRANSFERASE"/>
    <property type="match status" value="1"/>
</dbReference>
<sequence>MFNNVTLPVIPLINKTEPPKANKNVLEPPKKYLSTNLAANARLGNHLFEMASLYGISKKLERIPTFFIDTQWHDTMLQETDFLIPGLIDHFLIVNDTFPKHLPHTIFHPQCCIFEDPNRLKNITDEYMHLTGAFYQSWKYFSRLRNELMGYLKEPSNNFTSLPKSDESTFITCVHIRRTDFVGSGFHVPEKDFIINAMKFVEEKEKKLISMNYTTVFFTDDADYVKTLLKEKFELKDGTVKNLETDSVISDTDPPDSILYSSRHCDTVLFTAPHSTFGWWLGYLSKGNQVYYTDLKFVNDLSFPAEKFNPDDYYPPHWTPVKYGGPGNAAVIESLNLGNNSLALVMSMNLGKLNGIAGHSANTINHTKIVVMARNQTTGTVVSTRYERITPHDNCQIVTVFATVQLLPDPVHIALISNEDSTEVSRNQSRKICVKGYITLQPWDRVLFPFVPGDIADPYQEIEFQSLAGAQTDCLLQYKETAEFVALFDLNDILIPRSASTLLEEFRHILGSQERVSFLSYTWKNYEINVFNNTKFSISSMVDSLADRNTTKFSKTVVVTKNLNFTWIDRPYFAPDGFISLDVVDNSIIHLEEIIWIDQNNTKDLKSYTKESSNFSFPYDALSDIETDFDQMLNKERIAEIIPNLPNFFHFYYLTNKCLQDSKSISLKRCPGPQMCGFYQHPNLHKQPERLLTNLSSYYVTTHQGNVSLEELNENVRDERSKNQVHELLFQVYKPFGYQITEPTLPVPTLVLIIEHTCLMVFEDWYTISQVPQPETPPSQMPEDQTDRFSLNGYAALQTMYFNDHNKTADLIGNWDNITSLMKLSKTDLLALASHREAESIYNAMDNFPLDGMRGIVVGSTSQPWLEVMALQHGARNVVTIQRNKFNIQEEFRNRISAIFPAYLANNWQKFLGRLDFVASFSSIQHLGLGRYGDSIDPIGDLREMQKIKCMLKKGGILFLGVPFGTDAIHFNAQRYYGPIRLAMLFQGFEWVATYSADSEKKFDLDTLRLHSEGLFKSSHYTVVLRKL</sequence>
<dbReference type="GO" id="GO:0008107">
    <property type="term" value="F:galactoside 2-alpha-L-fucosyltransferase activity"/>
    <property type="evidence" value="ECO:0007669"/>
    <property type="project" value="InterPro"/>
</dbReference>
<evidence type="ECO:0000256" key="3">
    <source>
        <dbReference type="ARBA" id="ARBA00022676"/>
    </source>
</evidence>
<evidence type="ECO:0000256" key="2">
    <source>
        <dbReference type="ARBA" id="ARBA00007647"/>
    </source>
</evidence>
<dbReference type="GO" id="GO:0005975">
    <property type="term" value="P:carbohydrate metabolic process"/>
    <property type="evidence" value="ECO:0007669"/>
    <property type="project" value="InterPro"/>
</dbReference>
<dbReference type="InterPro" id="IPR008166">
    <property type="entry name" value="Glyco_transf_92"/>
</dbReference>
<dbReference type="Pfam" id="PF01531">
    <property type="entry name" value="Glyco_transf_11"/>
    <property type="match status" value="1"/>
</dbReference>